<proteinExistence type="predicted"/>
<sequence>MPRDFASTKSSSGTALITNDPYSNTQLLHFESDLEAALLNLVLNTGLERVRDTKNLISSWEIAVSDPQPPPQYIVNLSNEVLNNVTESDLGLIFDNFIRDWNIEASLFACASCEVKAFEMGSSKAHHVTLKQLDRLRFSTIFNG</sequence>
<comment type="caution">
    <text evidence="1">The sequence shown here is derived from an EMBL/GenBank/DDBJ whole genome shotgun (WGS) entry which is preliminary data.</text>
</comment>
<organism evidence="1 2">
    <name type="scientific">Daphnia galeata</name>
    <dbReference type="NCBI Taxonomy" id="27404"/>
    <lineage>
        <taxon>Eukaryota</taxon>
        <taxon>Metazoa</taxon>
        <taxon>Ecdysozoa</taxon>
        <taxon>Arthropoda</taxon>
        <taxon>Crustacea</taxon>
        <taxon>Branchiopoda</taxon>
        <taxon>Diplostraca</taxon>
        <taxon>Cladocera</taxon>
        <taxon>Anomopoda</taxon>
        <taxon>Daphniidae</taxon>
        <taxon>Daphnia</taxon>
    </lineage>
</organism>
<evidence type="ECO:0000313" key="1">
    <source>
        <dbReference type="EMBL" id="CAH0098284.1"/>
    </source>
</evidence>
<accession>A0A8J2RD22</accession>
<protein>
    <submittedName>
        <fullName evidence="1">Uncharacterized protein</fullName>
    </submittedName>
</protein>
<dbReference type="AlphaFoldDB" id="A0A8J2RD22"/>
<dbReference type="OrthoDB" id="6394484at2759"/>
<name>A0A8J2RD22_9CRUS</name>
<evidence type="ECO:0000313" key="2">
    <source>
        <dbReference type="Proteomes" id="UP000789390"/>
    </source>
</evidence>
<dbReference type="Proteomes" id="UP000789390">
    <property type="component" value="Unassembled WGS sequence"/>
</dbReference>
<gene>
    <name evidence="1" type="ORF">DGAL_LOCUS333</name>
</gene>
<reference evidence="1" key="1">
    <citation type="submission" date="2021-11" db="EMBL/GenBank/DDBJ databases">
        <authorList>
            <person name="Schell T."/>
        </authorList>
    </citation>
    <scope>NUCLEOTIDE SEQUENCE</scope>
    <source>
        <strain evidence="1">M5</strain>
    </source>
</reference>
<dbReference type="EMBL" id="CAKKLH010000001">
    <property type="protein sequence ID" value="CAH0098284.1"/>
    <property type="molecule type" value="Genomic_DNA"/>
</dbReference>
<keyword evidence="2" id="KW-1185">Reference proteome</keyword>